<dbReference type="SUPFAM" id="SSF56235">
    <property type="entry name" value="N-terminal nucleophile aminohydrolases (Ntn hydrolases)"/>
    <property type="match status" value="1"/>
</dbReference>
<dbReference type="PANTHER" id="PTHR11907">
    <property type="entry name" value="AMIDOPHOSPHORIBOSYLTRANSFERASE"/>
    <property type="match status" value="1"/>
</dbReference>
<organism evidence="4 5">
    <name type="scientific">Kineococcus glutinatus</name>
    <dbReference type="NCBI Taxonomy" id="1070872"/>
    <lineage>
        <taxon>Bacteria</taxon>
        <taxon>Bacillati</taxon>
        <taxon>Actinomycetota</taxon>
        <taxon>Actinomycetes</taxon>
        <taxon>Kineosporiales</taxon>
        <taxon>Kineosporiaceae</taxon>
        <taxon>Kineococcus</taxon>
    </lineage>
</organism>
<protein>
    <submittedName>
        <fullName evidence="4">Glutamine amidotransferase</fullName>
    </submittedName>
</protein>
<dbReference type="Gene3D" id="3.60.20.10">
    <property type="entry name" value="Glutamine Phosphoribosylpyrophosphate, subunit 1, domain 1"/>
    <property type="match status" value="1"/>
</dbReference>
<dbReference type="EMBL" id="BAABIL010000004">
    <property type="protein sequence ID" value="GAA4960828.1"/>
    <property type="molecule type" value="Genomic_DNA"/>
</dbReference>
<keyword evidence="1" id="KW-0808">Transferase</keyword>
<evidence type="ECO:0000256" key="2">
    <source>
        <dbReference type="ARBA" id="ARBA00022962"/>
    </source>
</evidence>
<dbReference type="Pfam" id="PF13522">
    <property type="entry name" value="GATase_6"/>
    <property type="match status" value="1"/>
</dbReference>
<sequence length="299" mass="31198">MCGIAGLHVRDSALFPHLGRLLQGMLCQAAERGTDAAGVGIYGDPRLTPAGRSTVCVLDVPVPAGQAAALVDAAGEVGPVEAVAAGQTTVFTAPASPEVLEAAVRAAFPGVVVTSRGNSLAVLKGTGHPDDLARTFSLADAQGWQGVAHTRMATESAVTSTGSHPFSVGPDQCLVHNGSFANHATIRRELRAEGIAFDSDNDTEVGARFVAHQLAQGADVEKALRLLCERFDGFYTLVVTTGTSFAVVRDAIACKPAVVAETDAWVAMASEYRYLAGLPGVESARIFEPEPEVVYAWER</sequence>
<accession>A0ABP9H6B4</accession>
<dbReference type="InterPro" id="IPR017932">
    <property type="entry name" value="GATase_2_dom"/>
</dbReference>
<evidence type="ECO:0000259" key="3">
    <source>
        <dbReference type="PROSITE" id="PS51278"/>
    </source>
</evidence>
<feature type="domain" description="Glutamine amidotransferase type-2" evidence="3">
    <location>
        <begin position="2"/>
        <end position="299"/>
    </location>
</feature>
<keyword evidence="5" id="KW-1185">Reference proteome</keyword>
<evidence type="ECO:0000313" key="5">
    <source>
        <dbReference type="Proteomes" id="UP001501195"/>
    </source>
</evidence>
<dbReference type="Proteomes" id="UP001501195">
    <property type="component" value="Unassembled WGS sequence"/>
</dbReference>
<dbReference type="RefSeq" id="WP_345710278.1">
    <property type="nucleotide sequence ID" value="NZ_BAABIL010000004.1"/>
</dbReference>
<dbReference type="PROSITE" id="PS51278">
    <property type="entry name" value="GATASE_TYPE_2"/>
    <property type="match status" value="1"/>
</dbReference>
<reference evidence="5" key="1">
    <citation type="journal article" date="2019" name="Int. J. Syst. Evol. Microbiol.">
        <title>The Global Catalogue of Microorganisms (GCM) 10K type strain sequencing project: providing services to taxonomists for standard genome sequencing and annotation.</title>
        <authorList>
            <consortium name="The Broad Institute Genomics Platform"/>
            <consortium name="The Broad Institute Genome Sequencing Center for Infectious Disease"/>
            <person name="Wu L."/>
            <person name="Ma J."/>
        </authorList>
    </citation>
    <scope>NUCLEOTIDE SEQUENCE [LARGE SCALE GENOMIC DNA]</scope>
    <source>
        <strain evidence="5">JCM 18126</strain>
    </source>
</reference>
<gene>
    <name evidence="4" type="ORF">GCM10023225_00480</name>
</gene>
<evidence type="ECO:0000313" key="4">
    <source>
        <dbReference type="EMBL" id="GAA4960828.1"/>
    </source>
</evidence>
<comment type="caution">
    <text evidence="4">The sequence shown here is derived from an EMBL/GenBank/DDBJ whole genome shotgun (WGS) entry which is preliminary data.</text>
</comment>
<name>A0ABP9H6B4_9ACTN</name>
<keyword evidence="2 4" id="KW-0315">Glutamine amidotransferase</keyword>
<dbReference type="InterPro" id="IPR029055">
    <property type="entry name" value="Ntn_hydrolases_N"/>
</dbReference>
<proteinExistence type="predicted"/>
<evidence type="ECO:0000256" key="1">
    <source>
        <dbReference type="ARBA" id="ARBA00022679"/>
    </source>
</evidence>